<evidence type="ECO:0000256" key="6">
    <source>
        <dbReference type="SAM" id="MobiDB-lite"/>
    </source>
</evidence>
<organism evidence="8 9">
    <name type="scientific">Edaphochlamys debaryana</name>
    <dbReference type="NCBI Taxonomy" id="47281"/>
    <lineage>
        <taxon>Eukaryota</taxon>
        <taxon>Viridiplantae</taxon>
        <taxon>Chlorophyta</taxon>
        <taxon>core chlorophytes</taxon>
        <taxon>Chlorophyceae</taxon>
        <taxon>CS clade</taxon>
        <taxon>Chlamydomonadales</taxon>
        <taxon>Chlamydomonadales incertae sedis</taxon>
        <taxon>Edaphochlamys</taxon>
    </lineage>
</organism>
<feature type="region of interest" description="Disordered" evidence="6">
    <location>
        <begin position="206"/>
        <end position="226"/>
    </location>
</feature>
<dbReference type="Proteomes" id="UP000612055">
    <property type="component" value="Unassembled WGS sequence"/>
</dbReference>
<dbReference type="PANTHER" id="PTHR32467">
    <property type="entry name" value="AP2-LIKE ETHYLENE-RESPONSIVE TRANSCRIPTION FACTOR"/>
    <property type="match status" value="1"/>
</dbReference>
<feature type="domain" description="AP2/ERF" evidence="7">
    <location>
        <begin position="120"/>
        <end position="190"/>
    </location>
</feature>
<comment type="caution">
    <text evidence="8">The sequence shown here is derived from an EMBL/GenBank/DDBJ whole genome shotgun (WGS) entry which is preliminary data.</text>
</comment>
<dbReference type="PANTHER" id="PTHR32467:SF90">
    <property type="entry name" value="AP2-LIKE ETHYLENE-RESPONSIVE TRANSCRIPTION FACTOR AIL1"/>
    <property type="match status" value="1"/>
</dbReference>
<comment type="subcellular location">
    <subcellularLocation>
        <location evidence="1">Nucleus</location>
    </subcellularLocation>
</comment>
<evidence type="ECO:0000256" key="2">
    <source>
        <dbReference type="ARBA" id="ARBA00023015"/>
    </source>
</evidence>
<dbReference type="OrthoDB" id="207175at2759"/>
<keyword evidence="5" id="KW-0539">Nucleus</keyword>
<dbReference type="PROSITE" id="PS51032">
    <property type="entry name" value="AP2_ERF"/>
    <property type="match status" value="1"/>
</dbReference>
<keyword evidence="2" id="KW-0805">Transcription regulation</keyword>
<dbReference type="AlphaFoldDB" id="A0A836BRY2"/>
<name>A0A836BRY2_9CHLO</name>
<proteinExistence type="predicted"/>
<protein>
    <recommendedName>
        <fullName evidence="7">AP2/ERF domain-containing protein</fullName>
    </recommendedName>
</protein>
<reference evidence="8" key="1">
    <citation type="journal article" date="2020" name="bioRxiv">
        <title>Comparative genomics of Chlamydomonas.</title>
        <authorList>
            <person name="Craig R.J."/>
            <person name="Hasan A.R."/>
            <person name="Ness R.W."/>
            <person name="Keightley P.D."/>
        </authorList>
    </citation>
    <scope>NUCLEOTIDE SEQUENCE</scope>
    <source>
        <strain evidence="8">CCAP 11/70</strain>
    </source>
</reference>
<dbReference type="SMART" id="SM00380">
    <property type="entry name" value="AP2"/>
    <property type="match status" value="1"/>
</dbReference>
<keyword evidence="4" id="KW-0804">Transcription</keyword>
<dbReference type="EMBL" id="JAEHOE010000135">
    <property type="protein sequence ID" value="KAG2485128.1"/>
    <property type="molecule type" value="Genomic_DNA"/>
</dbReference>
<feature type="compositionally biased region" description="Low complexity" evidence="6">
    <location>
        <begin position="65"/>
        <end position="79"/>
    </location>
</feature>
<evidence type="ECO:0000256" key="4">
    <source>
        <dbReference type="ARBA" id="ARBA00023163"/>
    </source>
</evidence>
<evidence type="ECO:0000256" key="5">
    <source>
        <dbReference type="ARBA" id="ARBA00023242"/>
    </source>
</evidence>
<evidence type="ECO:0000256" key="3">
    <source>
        <dbReference type="ARBA" id="ARBA00023125"/>
    </source>
</evidence>
<dbReference type="GO" id="GO:0005634">
    <property type="term" value="C:nucleus"/>
    <property type="evidence" value="ECO:0007669"/>
    <property type="project" value="UniProtKB-SubCell"/>
</dbReference>
<evidence type="ECO:0000259" key="7">
    <source>
        <dbReference type="PROSITE" id="PS51032"/>
    </source>
</evidence>
<dbReference type="Gene3D" id="3.30.730.10">
    <property type="entry name" value="AP2/ERF domain"/>
    <property type="match status" value="1"/>
</dbReference>
<keyword evidence="9" id="KW-1185">Reference proteome</keyword>
<evidence type="ECO:0000313" key="8">
    <source>
        <dbReference type="EMBL" id="KAG2485128.1"/>
    </source>
</evidence>
<dbReference type="GO" id="GO:0003677">
    <property type="term" value="F:DNA binding"/>
    <property type="evidence" value="ECO:0007669"/>
    <property type="project" value="UniProtKB-KW"/>
</dbReference>
<evidence type="ECO:0000313" key="9">
    <source>
        <dbReference type="Proteomes" id="UP000612055"/>
    </source>
</evidence>
<sequence length="226" mass="23320">MDLDGGGPAAPLPSRRTRVIRRTQTAAAAVTTGEAAVAVAAAPNTPNKRSREKKPLNPLAAVVARATAAAASSGGASVDGDGDADGGGGGEDPMAAVLKHELAHTKPQPQSRNKNGGTSGFKGVTKHRWTGKWEAHLWDPSVQRKKTSPGGRTRGKQVYLGGYGTEVEAARAYDRAALVYWGLAAPTNFPATEYADDLTRLSQPAAPYSATPTALGASSVPLNAER</sequence>
<dbReference type="CDD" id="cd00018">
    <property type="entry name" value="AP2"/>
    <property type="match status" value="1"/>
</dbReference>
<dbReference type="InterPro" id="IPR016177">
    <property type="entry name" value="DNA-bd_dom_sf"/>
</dbReference>
<feature type="region of interest" description="Disordered" evidence="6">
    <location>
        <begin position="65"/>
        <end position="94"/>
    </location>
</feature>
<dbReference type="SUPFAM" id="SSF54171">
    <property type="entry name" value="DNA-binding domain"/>
    <property type="match status" value="1"/>
</dbReference>
<evidence type="ECO:0000256" key="1">
    <source>
        <dbReference type="ARBA" id="ARBA00004123"/>
    </source>
</evidence>
<dbReference type="InterPro" id="IPR036955">
    <property type="entry name" value="AP2/ERF_dom_sf"/>
</dbReference>
<accession>A0A836BRY2</accession>
<dbReference type="Pfam" id="PF00847">
    <property type="entry name" value="AP2"/>
    <property type="match status" value="1"/>
</dbReference>
<dbReference type="InterPro" id="IPR001471">
    <property type="entry name" value="AP2/ERF_dom"/>
</dbReference>
<dbReference type="GO" id="GO:0003700">
    <property type="term" value="F:DNA-binding transcription factor activity"/>
    <property type="evidence" value="ECO:0007669"/>
    <property type="project" value="InterPro"/>
</dbReference>
<gene>
    <name evidence="8" type="ORF">HYH03_016115</name>
</gene>
<keyword evidence="3" id="KW-0238">DNA-binding</keyword>